<dbReference type="EMBL" id="OU963863">
    <property type="protein sequence ID" value="CAH0385885.1"/>
    <property type="molecule type" value="Genomic_DNA"/>
</dbReference>
<dbReference type="Proteomes" id="UP001152759">
    <property type="component" value="Chromosome 2"/>
</dbReference>
<proteinExistence type="predicted"/>
<evidence type="ECO:0000313" key="2">
    <source>
        <dbReference type="EMBL" id="CAH0385885.1"/>
    </source>
</evidence>
<organism evidence="2 3">
    <name type="scientific">Bemisia tabaci</name>
    <name type="common">Sweetpotato whitefly</name>
    <name type="synonym">Aleurodes tabaci</name>
    <dbReference type="NCBI Taxonomy" id="7038"/>
    <lineage>
        <taxon>Eukaryota</taxon>
        <taxon>Metazoa</taxon>
        <taxon>Ecdysozoa</taxon>
        <taxon>Arthropoda</taxon>
        <taxon>Hexapoda</taxon>
        <taxon>Insecta</taxon>
        <taxon>Pterygota</taxon>
        <taxon>Neoptera</taxon>
        <taxon>Paraneoptera</taxon>
        <taxon>Hemiptera</taxon>
        <taxon>Sternorrhyncha</taxon>
        <taxon>Aleyrodoidea</taxon>
        <taxon>Aleyrodidae</taxon>
        <taxon>Aleyrodinae</taxon>
        <taxon>Bemisia</taxon>
    </lineage>
</organism>
<feature type="region of interest" description="Disordered" evidence="1">
    <location>
        <begin position="1"/>
        <end position="21"/>
    </location>
</feature>
<evidence type="ECO:0000256" key="1">
    <source>
        <dbReference type="SAM" id="MobiDB-lite"/>
    </source>
</evidence>
<feature type="compositionally biased region" description="Polar residues" evidence="1">
    <location>
        <begin position="153"/>
        <end position="165"/>
    </location>
</feature>
<feature type="region of interest" description="Disordered" evidence="1">
    <location>
        <begin position="144"/>
        <end position="165"/>
    </location>
</feature>
<evidence type="ECO:0000313" key="3">
    <source>
        <dbReference type="Proteomes" id="UP001152759"/>
    </source>
</evidence>
<dbReference type="AlphaFoldDB" id="A0A9P0EZS9"/>
<gene>
    <name evidence="2" type="ORF">BEMITA_LOCUS5066</name>
</gene>
<sequence>MNTANLDQIGSRKEKGTHCSDSSVQIIRMNEKQKMTQTQQVSEEDKLVFATEWDLYDTYRKLTSDADTETRLKGTSGSHNDAEIFQASECKRAVAIMQRLLASNNFHEEQALFMGLQKQKSELLRADTQVSETTIFQEENEKIEGKDADENFASDSVQMHETAMQ</sequence>
<protein>
    <submittedName>
        <fullName evidence="2">Uncharacterized protein</fullName>
    </submittedName>
</protein>
<name>A0A9P0EZS9_BEMTA</name>
<keyword evidence="3" id="KW-1185">Reference proteome</keyword>
<reference evidence="2" key="1">
    <citation type="submission" date="2021-12" db="EMBL/GenBank/DDBJ databases">
        <authorList>
            <person name="King R."/>
        </authorList>
    </citation>
    <scope>NUCLEOTIDE SEQUENCE</scope>
</reference>
<accession>A0A9P0EZS9</accession>